<dbReference type="PANTHER" id="PTHR34135:SF2">
    <property type="entry name" value="LYSOZYME"/>
    <property type="match status" value="1"/>
</dbReference>
<dbReference type="RefSeq" id="WP_016308444.1">
    <property type="nucleotide sequence ID" value="NZ_KE159646.1"/>
</dbReference>
<dbReference type="GO" id="GO:0009253">
    <property type="term" value="P:peptidoglycan catabolic process"/>
    <property type="evidence" value="ECO:0007669"/>
    <property type="project" value="InterPro"/>
</dbReference>
<dbReference type="eggNOG" id="COG3757">
    <property type="taxonomic scope" value="Bacteria"/>
</dbReference>
<dbReference type="InterPro" id="IPR002053">
    <property type="entry name" value="Glyco_hydro_25"/>
</dbReference>
<comment type="similarity">
    <text evidence="1">Belongs to the glycosyl hydrolase 25 family.</text>
</comment>
<dbReference type="PROSITE" id="PS51904">
    <property type="entry name" value="GLYCOSYL_HYDROL_F25_2"/>
    <property type="match status" value="1"/>
</dbReference>
<name>R9L356_9ACTN</name>
<dbReference type="CDD" id="cd06414">
    <property type="entry name" value="GH25_LytC-like"/>
    <property type="match status" value="1"/>
</dbReference>
<comment type="caution">
    <text evidence="3">The sequence shown here is derived from an EMBL/GenBank/DDBJ whole genome shotgun (WGS) entry which is preliminary data.</text>
</comment>
<dbReference type="InterPro" id="IPR017853">
    <property type="entry name" value="GH"/>
</dbReference>
<dbReference type="SUPFAM" id="SSF51445">
    <property type="entry name" value="(Trans)glycosidases"/>
    <property type="match status" value="1"/>
</dbReference>
<dbReference type="Pfam" id="PF01183">
    <property type="entry name" value="Glyco_hydro_25"/>
    <property type="match status" value="1"/>
</dbReference>
<dbReference type="GO" id="GO:0016052">
    <property type="term" value="P:carbohydrate catabolic process"/>
    <property type="evidence" value="ECO:0007669"/>
    <property type="project" value="TreeGrafter"/>
</dbReference>
<dbReference type="PANTHER" id="PTHR34135">
    <property type="entry name" value="LYSOZYME"/>
    <property type="match status" value="1"/>
</dbReference>
<reference evidence="3 4" key="1">
    <citation type="submission" date="2013-04" db="EMBL/GenBank/DDBJ databases">
        <title>The Genome Sequence of Enterorhabdus caecimuris B7.</title>
        <authorList>
            <consortium name="The Broad Institute Genomics Platform"/>
            <consortium name="The Broad Institute Genome Sequencing Center for Infectious Disease"/>
            <person name="Earl A."/>
            <person name="Xavier R."/>
            <person name="Elson C."/>
            <person name="Duck W."/>
            <person name="Walker B."/>
            <person name="Young S."/>
            <person name="Zeng Q."/>
            <person name="Gargeya S."/>
            <person name="Fitzgerald M."/>
            <person name="Haas B."/>
            <person name="Abouelleil A."/>
            <person name="Allen A.W."/>
            <person name="Alvarado L."/>
            <person name="Arachchi H.M."/>
            <person name="Berlin A.M."/>
            <person name="Chapman S.B."/>
            <person name="Gainer-Dewar J."/>
            <person name="Goldberg J."/>
            <person name="Griggs A."/>
            <person name="Gujja S."/>
            <person name="Hansen M."/>
            <person name="Howarth C."/>
            <person name="Imamovic A."/>
            <person name="Ireland A."/>
            <person name="Larimer J."/>
            <person name="McCowan C."/>
            <person name="Murphy C."/>
            <person name="Pearson M."/>
            <person name="Poon T.W."/>
            <person name="Priest M."/>
            <person name="Roberts A."/>
            <person name="Saif S."/>
            <person name="Shea T."/>
            <person name="Sisk P."/>
            <person name="Sykes S."/>
            <person name="Wortman J."/>
            <person name="Nusbaum C."/>
            <person name="Birren B."/>
        </authorList>
    </citation>
    <scope>NUCLEOTIDE SEQUENCE [LARGE SCALE GENOMIC DNA]</scope>
    <source>
        <strain evidence="3 4">B7</strain>
    </source>
</reference>
<gene>
    <name evidence="3" type="ORF">C811_00195</name>
</gene>
<keyword evidence="4" id="KW-1185">Reference proteome</keyword>
<dbReference type="GeneID" id="82191844"/>
<evidence type="ECO:0000256" key="2">
    <source>
        <dbReference type="SAM" id="SignalP"/>
    </source>
</evidence>
<evidence type="ECO:0000313" key="3">
    <source>
        <dbReference type="EMBL" id="EOS52816.1"/>
    </source>
</evidence>
<feature type="chain" id="PRO_5004476250" evidence="2">
    <location>
        <begin position="25"/>
        <end position="362"/>
    </location>
</feature>
<proteinExistence type="inferred from homology"/>
<dbReference type="GO" id="GO:0003796">
    <property type="term" value="F:lysozyme activity"/>
    <property type="evidence" value="ECO:0007669"/>
    <property type="project" value="InterPro"/>
</dbReference>
<dbReference type="Proteomes" id="UP000014204">
    <property type="component" value="Unassembled WGS sequence"/>
</dbReference>
<feature type="signal peptide" evidence="2">
    <location>
        <begin position="1"/>
        <end position="24"/>
    </location>
</feature>
<dbReference type="EMBL" id="ASSY01000003">
    <property type="protein sequence ID" value="EOS52816.1"/>
    <property type="molecule type" value="Genomic_DNA"/>
</dbReference>
<keyword evidence="2" id="KW-0732">Signal</keyword>
<evidence type="ECO:0000313" key="4">
    <source>
        <dbReference type="Proteomes" id="UP000014204"/>
    </source>
</evidence>
<feature type="non-terminal residue" evidence="3">
    <location>
        <position position="362"/>
    </location>
</feature>
<protein>
    <submittedName>
        <fullName evidence="3">Uncharacterized protein</fullName>
    </submittedName>
</protein>
<dbReference type="STRING" id="1235794.C811_00195"/>
<organism evidence="3 4">
    <name type="scientific">Adlercreutzia caecimuris B7</name>
    <dbReference type="NCBI Taxonomy" id="1235794"/>
    <lineage>
        <taxon>Bacteria</taxon>
        <taxon>Bacillati</taxon>
        <taxon>Actinomycetota</taxon>
        <taxon>Coriobacteriia</taxon>
        <taxon>Eggerthellales</taxon>
        <taxon>Eggerthellaceae</taxon>
        <taxon>Adlercreutzia</taxon>
    </lineage>
</organism>
<dbReference type="HOGENOM" id="CLU_045936_0_0_11"/>
<dbReference type="AlphaFoldDB" id="R9L356"/>
<accession>R9L356</accession>
<evidence type="ECO:0000256" key="1">
    <source>
        <dbReference type="ARBA" id="ARBA00010646"/>
    </source>
</evidence>
<dbReference type="GO" id="GO:0016998">
    <property type="term" value="P:cell wall macromolecule catabolic process"/>
    <property type="evidence" value="ECO:0007669"/>
    <property type="project" value="InterPro"/>
</dbReference>
<sequence length="362" mass="38728">MNKTLRLVLVIALAAAMVPVPALGEEAEAEYDRGTGQQASSWRFVDGVLAEPVSSAEAPEGEDGPDGGIAPLAAWEDVPVDGASVANTWTCANTKDNYTLRFKPTDEDTIVSVPGTLAVGIDVSEHNNDPGGRAAGPIDWNQVKADGVTFAIIRCGYGSDYADQDDDWFASNYEGARAAGLDVGVYLYSYAPKAAGAAPSAQSEAQHVLRVLRENDIEPADLAYPVYLDLEDFSQTTLKRGVLGDIATTFCSTIAAAGYSVGIYANQYWFDSVLKDDHAVFDPDTMAANGWSRWVARYSNGTSSSEVANTDIWQFTPIGKVNGTPKTYCDVNFAYREASATAVRPTSYQVVYKLNGGKNHAS</sequence>
<dbReference type="Gene3D" id="3.20.20.80">
    <property type="entry name" value="Glycosidases"/>
    <property type="match status" value="1"/>
</dbReference>